<dbReference type="Proteomes" id="UP000501168">
    <property type="component" value="Chromosome"/>
</dbReference>
<sequence length="440" mass="48588">MMSGTLELITLINQSQPLTDPKVKAAALAGVMDYFSSSLQAKDEIQVQQLLNWIEQEGGHNHFWLIGQNQKATTRQAALFNGFQAHLLDYDDVHAEVRGHPSAVILSALFSSIAQEQTDISGERFLSAYVIGIEVMARLALAVGSEHYVKGWHNTSTLGGIAATAAICYLHQYDFMSQALAVAATQASGLRLLFGTSIKPLHAGMAAQNAIQAVEWVKAGLSAECDFLDPKSGFLAVYGKDKAKLNLSHWGESWKIVSPGLWFKTYPYCSAASYVADAALVLASTIDVSDIRSIDIIFSPQGDEALIYTKPELEEQGRFSAEYITALFLLNKQVSFADFKPVKVRSDVADLMKKIHRRNGVSTGRRFVCIEVTKQNGQVISYQVNQPKGSPENPYTQQEMFAKLEQALNDKHKAEQFYHILQQLPDNSVSHFVQQVAELI</sequence>
<dbReference type="InterPro" id="IPR042183">
    <property type="entry name" value="MmgE/PrpD_sf_1"/>
</dbReference>
<dbReference type="InterPro" id="IPR042188">
    <property type="entry name" value="MmgE/PrpD_sf_2"/>
</dbReference>
<accession>A0A6G9IBM4</accession>
<name>A0A6G9IBM4_9GAMM</name>
<dbReference type="GO" id="GO:0016829">
    <property type="term" value="F:lyase activity"/>
    <property type="evidence" value="ECO:0007669"/>
    <property type="project" value="InterPro"/>
</dbReference>
<dbReference type="PANTHER" id="PTHR16943">
    <property type="entry name" value="2-METHYLCITRATE DEHYDRATASE-RELATED"/>
    <property type="match status" value="1"/>
</dbReference>
<evidence type="ECO:0000313" key="4">
    <source>
        <dbReference type="EMBL" id="QIQ21232.1"/>
    </source>
</evidence>
<evidence type="ECO:0000313" key="5">
    <source>
        <dbReference type="Proteomes" id="UP000501168"/>
    </source>
</evidence>
<evidence type="ECO:0000259" key="3">
    <source>
        <dbReference type="Pfam" id="PF19305"/>
    </source>
</evidence>
<dbReference type="InterPro" id="IPR005656">
    <property type="entry name" value="MmgE_PrpD"/>
</dbReference>
<comment type="similarity">
    <text evidence="1">Belongs to the PrpD family.</text>
</comment>
<dbReference type="SUPFAM" id="SSF103378">
    <property type="entry name" value="2-methylcitrate dehydratase PrpD"/>
    <property type="match status" value="1"/>
</dbReference>
<organism evidence="4 5">
    <name type="scientific">Zophobihabitans entericus</name>
    <dbReference type="NCBI Taxonomy" id="1635327"/>
    <lineage>
        <taxon>Bacteria</taxon>
        <taxon>Pseudomonadati</taxon>
        <taxon>Pseudomonadota</taxon>
        <taxon>Gammaproteobacteria</taxon>
        <taxon>Orbales</taxon>
        <taxon>Orbaceae</taxon>
        <taxon>Zophobihabitans</taxon>
    </lineage>
</organism>
<dbReference type="InterPro" id="IPR045337">
    <property type="entry name" value="MmgE_PrpD_C"/>
</dbReference>
<dbReference type="Gene3D" id="1.10.4100.10">
    <property type="entry name" value="2-methylcitrate dehydratase PrpD"/>
    <property type="match status" value="1"/>
</dbReference>
<feature type="domain" description="MmgE/PrpD C-terminal" evidence="3">
    <location>
        <begin position="266"/>
        <end position="413"/>
    </location>
</feature>
<dbReference type="KEGG" id="orb:IPMB12_05770"/>
<dbReference type="EMBL" id="CP050253">
    <property type="protein sequence ID" value="QIQ21232.1"/>
    <property type="molecule type" value="Genomic_DNA"/>
</dbReference>
<evidence type="ECO:0000256" key="1">
    <source>
        <dbReference type="ARBA" id="ARBA00006174"/>
    </source>
</evidence>
<dbReference type="AlphaFoldDB" id="A0A6G9IBM4"/>
<keyword evidence="5" id="KW-1185">Reference proteome</keyword>
<dbReference type="Pfam" id="PF03972">
    <property type="entry name" value="MmgE_PrpD_N"/>
    <property type="match status" value="1"/>
</dbReference>
<feature type="domain" description="MmgE/PrpD N-terminal" evidence="2">
    <location>
        <begin position="22"/>
        <end position="242"/>
    </location>
</feature>
<dbReference type="Gene3D" id="3.30.1330.120">
    <property type="entry name" value="2-methylcitrate dehydratase PrpD"/>
    <property type="match status" value="1"/>
</dbReference>
<protein>
    <submittedName>
        <fullName evidence="4">MmgE/PrpD family protein</fullName>
    </submittedName>
</protein>
<proteinExistence type="inferred from homology"/>
<dbReference type="InterPro" id="IPR036148">
    <property type="entry name" value="MmgE/PrpD_sf"/>
</dbReference>
<gene>
    <name evidence="4" type="ORF">IPMB12_05770</name>
</gene>
<dbReference type="PANTHER" id="PTHR16943:SF8">
    <property type="entry name" value="2-METHYLCITRATE DEHYDRATASE"/>
    <property type="match status" value="1"/>
</dbReference>
<reference evidence="4 5" key="1">
    <citation type="submission" date="2020-03" db="EMBL/GenBank/DDBJ databases">
        <title>Complete genome sequence of Orbus sp. IPMB12 (BCRC 80908).</title>
        <authorList>
            <person name="Lo W.-S."/>
            <person name="Chang T.-H."/>
            <person name="Kuo C.-H."/>
        </authorList>
    </citation>
    <scope>NUCLEOTIDE SEQUENCE [LARGE SCALE GENOMIC DNA]</scope>
    <source>
        <strain evidence="4 5">IPMB12</strain>
    </source>
</reference>
<evidence type="ECO:0000259" key="2">
    <source>
        <dbReference type="Pfam" id="PF03972"/>
    </source>
</evidence>
<dbReference type="Pfam" id="PF19305">
    <property type="entry name" value="MmgE_PrpD_C"/>
    <property type="match status" value="1"/>
</dbReference>
<dbReference type="RefSeq" id="WP_166915837.1">
    <property type="nucleotide sequence ID" value="NZ_CP050253.1"/>
</dbReference>
<dbReference type="InParanoid" id="A0A6G9IBM4"/>
<dbReference type="InterPro" id="IPR045336">
    <property type="entry name" value="MmgE_PrpD_N"/>
</dbReference>